<organism evidence="2 4">
    <name type="scientific">Rotaria sordida</name>
    <dbReference type="NCBI Taxonomy" id="392033"/>
    <lineage>
        <taxon>Eukaryota</taxon>
        <taxon>Metazoa</taxon>
        <taxon>Spiralia</taxon>
        <taxon>Gnathifera</taxon>
        <taxon>Rotifera</taxon>
        <taxon>Eurotatoria</taxon>
        <taxon>Bdelloidea</taxon>
        <taxon>Philodinida</taxon>
        <taxon>Philodinidae</taxon>
        <taxon>Rotaria</taxon>
    </lineage>
</organism>
<gene>
    <name evidence="3" type="ORF">OTI717_LOCUS204</name>
    <name evidence="2" type="ORF">RFH988_LOCUS3722</name>
</gene>
<evidence type="ECO:0000259" key="1">
    <source>
        <dbReference type="Pfam" id="PF00646"/>
    </source>
</evidence>
<evidence type="ECO:0000313" key="4">
    <source>
        <dbReference type="Proteomes" id="UP000663882"/>
    </source>
</evidence>
<dbReference type="EMBL" id="CAJNOO010000092">
    <property type="protein sequence ID" value="CAF0797006.1"/>
    <property type="molecule type" value="Genomic_DNA"/>
</dbReference>
<evidence type="ECO:0000313" key="3">
    <source>
        <dbReference type="EMBL" id="CAF3475544.1"/>
    </source>
</evidence>
<dbReference type="InterPro" id="IPR001810">
    <property type="entry name" value="F-box_dom"/>
</dbReference>
<evidence type="ECO:0000313" key="2">
    <source>
        <dbReference type="EMBL" id="CAF0797006.1"/>
    </source>
</evidence>
<dbReference type="SUPFAM" id="SSF81383">
    <property type="entry name" value="F-box domain"/>
    <property type="match status" value="1"/>
</dbReference>
<sequence>MSDNQYELVQYCINTRQYLTIKILNCYFLLHRNIIQHSKNRELSLELPPAIIKNIFGSNPLSVIDVTSTCHVDPSLYDIIIFSDKSVTYTRTKFLCENNKEKDNIEETIKIVKKRKILPYYVQADLELLKCIGISQNDIDLFIKKLDDNDKKIDLFNSNKYDDRILQKIIDFTNISTRLNCRLISKKWKIFVDRSASWNYVCLLKLGRYIDRALNYFQKIDIRELDLSQSIFEPYKFELTYPLLLFSLRSLCISTDYSLEFFTLLFRIAPFLQYIKLIQTVNSLSKIKKYQLYDHIKYIICLCQNNLKCLRRLHIQLRSVSDQIFLESSSVTSIPISYEIISC</sequence>
<dbReference type="AlphaFoldDB" id="A0A813S987"/>
<dbReference type="EMBL" id="CAJOAX010000006">
    <property type="protein sequence ID" value="CAF3475544.1"/>
    <property type="molecule type" value="Genomic_DNA"/>
</dbReference>
<dbReference type="Proteomes" id="UP000663823">
    <property type="component" value="Unassembled WGS sequence"/>
</dbReference>
<protein>
    <recommendedName>
        <fullName evidence="1">F-box domain-containing protein</fullName>
    </recommendedName>
</protein>
<name>A0A813S987_9BILA</name>
<comment type="caution">
    <text evidence="2">The sequence shown here is derived from an EMBL/GenBank/DDBJ whole genome shotgun (WGS) entry which is preliminary data.</text>
</comment>
<feature type="domain" description="F-box" evidence="1">
    <location>
        <begin position="165"/>
        <end position="199"/>
    </location>
</feature>
<accession>A0A813S987</accession>
<dbReference type="OrthoDB" id="1107553at2759"/>
<dbReference type="Pfam" id="PF00646">
    <property type="entry name" value="F-box"/>
    <property type="match status" value="1"/>
</dbReference>
<dbReference type="InterPro" id="IPR036047">
    <property type="entry name" value="F-box-like_dom_sf"/>
</dbReference>
<dbReference type="Proteomes" id="UP000663882">
    <property type="component" value="Unassembled WGS sequence"/>
</dbReference>
<proteinExistence type="predicted"/>
<reference evidence="2" key="1">
    <citation type="submission" date="2021-02" db="EMBL/GenBank/DDBJ databases">
        <authorList>
            <person name="Nowell W R."/>
        </authorList>
    </citation>
    <scope>NUCLEOTIDE SEQUENCE</scope>
</reference>